<keyword evidence="2 4" id="KW-0808">Transferase</keyword>
<dbReference type="Gene3D" id="3.40.50.150">
    <property type="entry name" value="Vaccinia Virus protein VP39"/>
    <property type="match status" value="1"/>
</dbReference>
<evidence type="ECO:0000256" key="1">
    <source>
        <dbReference type="ARBA" id="ARBA00022603"/>
    </source>
</evidence>
<dbReference type="InterPro" id="IPR004398">
    <property type="entry name" value="RNA_MeTrfase_RsmD"/>
</dbReference>
<dbReference type="RefSeq" id="WP_271191111.1">
    <property type="nucleotide sequence ID" value="NZ_CP115667.1"/>
</dbReference>
<evidence type="ECO:0000313" key="5">
    <source>
        <dbReference type="Proteomes" id="UP001210339"/>
    </source>
</evidence>
<dbReference type="EC" id="2.1.1.171" evidence="4"/>
<dbReference type="Pfam" id="PF03602">
    <property type="entry name" value="Cons_hypoth95"/>
    <property type="match status" value="1"/>
</dbReference>
<reference evidence="4 5" key="1">
    <citation type="submission" date="2023-01" db="EMBL/GenBank/DDBJ databases">
        <authorList>
            <person name="Lee S.H."/>
            <person name="Jung H.S."/>
            <person name="Yun J.U."/>
        </authorList>
    </citation>
    <scope>NUCLEOTIDE SEQUENCE [LARGE SCALE GENOMIC DNA]</scope>
    <source>
        <strain evidence="4 5">CBA3646</strain>
    </source>
</reference>
<dbReference type="SUPFAM" id="SSF53335">
    <property type="entry name" value="S-adenosyl-L-methionine-dependent methyltransferases"/>
    <property type="match status" value="1"/>
</dbReference>
<dbReference type="CDD" id="cd02440">
    <property type="entry name" value="AdoMet_MTases"/>
    <property type="match status" value="1"/>
</dbReference>
<evidence type="ECO:0000256" key="3">
    <source>
        <dbReference type="SAM" id="MobiDB-lite"/>
    </source>
</evidence>
<dbReference type="Proteomes" id="UP001210339">
    <property type="component" value="Chromosome"/>
</dbReference>
<accession>A0ABY7QS08</accession>
<feature type="region of interest" description="Disordered" evidence="3">
    <location>
        <begin position="1"/>
        <end position="24"/>
    </location>
</feature>
<protein>
    <submittedName>
        <fullName evidence="4">16S rRNA (Guanine(966)-N(2))-methyltransferase RsmD</fullName>
        <ecNumber evidence="4">2.1.1.171</ecNumber>
    </submittedName>
</protein>
<evidence type="ECO:0000313" key="4">
    <source>
        <dbReference type="EMBL" id="WBW49579.1"/>
    </source>
</evidence>
<name>A0ABY7QS08_9FIRM</name>
<dbReference type="InterPro" id="IPR002052">
    <property type="entry name" value="DNA_methylase_N6_adenine_CS"/>
</dbReference>
<sequence length="176" mass="19460">MRVIAGQKRGLKLDSPQGVSTRPTEDRVKENVFNILGQQFFDAKVLDLFAGTGQIGIEFLSRGAAAATFVEKDPAAVKVLRHNLTKSGFDGTVVAADVVESLKRVKGTFDYIYMDPPYQDHDLYVNVAEAICQGEMLDGILIVENPSDHVHDLGDYFTLVKEKKYGSTTVSFWSNQ</sequence>
<gene>
    <name evidence="4" type="primary">rsmD</name>
    <name evidence="4" type="ORF">O6R05_06165</name>
</gene>
<dbReference type="GO" id="GO:0052913">
    <property type="term" value="F:16S rRNA (guanine(966)-N(2))-methyltransferase activity"/>
    <property type="evidence" value="ECO:0007669"/>
    <property type="project" value="UniProtKB-EC"/>
</dbReference>
<dbReference type="PANTHER" id="PTHR43542">
    <property type="entry name" value="METHYLTRANSFERASE"/>
    <property type="match status" value="1"/>
</dbReference>
<dbReference type="InterPro" id="IPR029063">
    <property type="entry name" value="SAM-dependent_MTases_sf"/>
</dbReference>
<organism evidence="4 5">
    <name type="scientific">Peptoniphilus equinus</name>
    <dbReference type="NCBI Taxonomy" id="3016343"/>
    <lineage>
        <taxon>Bacteria</taxon>
        <taxon>Bacillati</taxon>
        <taxon>Bacillota</taxon>
        <taxon>Tissierellia</taxon>
        <taxon>Tissierellales</taxon>
        <taxon>Peptoniphilaceae</taxon>
        <taxon>Peptoniphilus</taxon>
    </lineage>
</organism>
<dbReference type="PIRSF" id="PIRSF004553">
    <property type="entry name" value="CHP00095"/>
    <property type="match status" value="1"/>
</dbReference>
<dbReference type="EMBL" id="CP115667">
    <property type="protein sequence ID" value="WBW49579.1"/>
    <property type="molecule type" value="Genomic_DNA"/>
</dbReference>
<proteinExistence type="predicted"/>
<dbReference type="NCBIfam" id="TIGR00095">
    <property type="entry name" value="16S rRNA (guanine(966)-N(2))-methyltransferase RsmD"/>
    <property type="match status" value="1"/>
</dbReference>
<keyword evidence="5" id="KW-1185">Reference proteome</keyword>
<keyword evidence="1 4" id="KW-0489">Methyltransferase</keyword>
<dbReference type="PROSITE" id="PS00092">
    <property type="entry name" value="N6_MTASE"/>
    <property type="match status" value="1"/>
</dbReference>
<dbReference type="PANTHER" id="PTHR43542:SF1">
    <property type="entry name" value="METHYLTRANSFERASE"/>
    <property type="match status" value="1"/>
</dbReference>
<evidence type="ECO:0000256" key="2">
    <source>
        <dbReference type="ARBA" id="ARBA00022679"/>
    </source>
</evidence>